<proteinExistence type="predicted"/>
<dbReference type="STRING" id="95161.SAMN05660874_01245"/>
<evidence type="ECO:0008006" key="5">
    <source>
        <dbReference type="Google" id="ProtNLM"/>
    </source>
</evidence>
<evidence type="ECO:0000256" key="2">
    <source>
        <dbReference type="SAM" id="Phobius"/>
    </source>
</evidence>
<dbReference type="Proteomes" id="UP000198852">
    <property type="component" value="Unassembled WGS sequence"/>
</dbReference>
<evidence type="ECO:0000313" key="4">
    <source>
        <dbReference type="Proteomes" id="UP000198852"/>
    </source>
</evidence>
<sequence length="182" mass="19424">MALDTSPPGPIPLQSVTVAGDAVTQDAADPVTGSDTDGDQAAPKSSPGRVRRRVARGVLIAGVLLTVMGLSIIGACFINDRTIVESRGQAVAEVVDTSLTRTVVRFNTADGRVYIPPNGVLYPTDLQVGQLVRVEYDSRNPDLVRVAGRTALISLLPVLSSLAVLWAVLLPTYWLLRRSHRD</sequence>
<evidence type="ECO:0000256" key="1">
    <source>
        <dbReference type="SAM" id="MobiDB-lite"/>
    </source>
</evidence>
<feature type="transmembrane region" description="Helical" evidence="2">
    <location>
        <begin position="54"/>
        <end position="78"/>
    </location>
</feature>
<keyword evidence="2" id="KW-0812">Transmembrane</keyword>
<organism evidence="3 4">
    <name type="scientific">Saccharopolyspora flava</name>
    <dbReference type="NCBI Taxonomy" id="95161"/>
    <lineage>
        <taxon>Bacteria</taxon>
        <taxon>Bacillati</taxon>
        <taxon>Actinomycetota</taxon>
        <taxon>Actinomycetes</taxon>
        <taxon>Pseudonocardiales</taxon>
        <taxon>Pseudonocardiaceae</taxon>
        <taxon>Saccharopolyspora</taxon>
    </lineage>
</organism>
<keyword evidence="2" id="KW-1133">Transmembrane helix</keyword>
<feature type="transmembrane region" description="Helical" evidence="2">
    <location>
        <begin position="151"/>
        <end position="176"/>
    </location>
</feature>
<keyword evidence="4" id="KW-1185">Reference proteome</keyword>
<dbReference type="AlphaFoldDB" id="A0A1I6PYS3"/>
<feature type="region of interest" description="Disordered" evidence="1">
    <location>
        <begin position="1"/>
        <end position="49"/>
    </location>
</feature>
<evidence type="ECO:0000313" key="3">
    <source>
        <dbReference type="EMBL" id="SFS45367.1"/>
    </source>
</evidence>
<reference evidence="4" key="1">
    <citation type="submission" date="2016-10" db="EMBL/GenBank/DDBJ databases">
        <authorList>
            <person name="Varghese N."/>
            <person name="Submissions S."/>
        </authorList>
    </citation>
    <scope>NUCLEOTIDE SEQUENCE [LARGE SCALE GENOMIC DNA]</scope>
    <source>
        <strain evidence="4">DSM 44771</strain>
    </source>
</reference>
<protein>
    <recommendedName>
        <fullName evidence="5">DUF3592 domain-containing protein</fullName>
    </recommendedName>
</protein>
<keyword evidence="2" id="KW-0472">Membrane</keyword>
<dbReference type="EMBL" id="FOZX01000001">
    <property type="protein sequence ID" value="SFS45367.1"/>
    <property type="molecule type" value="Genomic_DNA"/>
</dbReference>
<name>A0A1I6PYS3_9PSEU</name>
<accession>A0A1I6PYS3</accession>
<gene>
    <name evidence="3" type="ORF">SAMN05660874_01245</name>
</gene>